<dbReference type="GeneTree" id="ENSGT00390000002210"/>
<evidence type="ECO:0000256" key="4">
    <source>
        <dbReference type="ARBA" id="ARBA00022797"/>
    </source>
</evidence>
<comment type="similarity">
    <text evidence="3 6">Belongs to the peptidase S33 family.</text>
</comment>
<dbReference type="InterPro" id="IPR016292">
    <property type="entry name" value="Epoxide_hydrolase"/>
</dbReference>
<comment type="subcellular location">
    <subcellularLocation>
        <location evidence="6">Endoplasmic reticulum membrane</location>
    </subcellularLocation>
    <subcellularLocation>
        <location evidence="2">Microsome membrane</location>
        <topology evidence="2">Single-pass membrane protein</topology>
    </subcellularLocation>
</comment>
<dbReference type="Pfam" id="PF06441">
    <property type="entry name" value="EHN"/>
    <property type="match status" value="1"/>
</dbReference>
<accession>F7A0D6</accession>
<evidence type="ECO:0000256" key="1">
    <source>
        <dbReference type="ARBA" id="ARBA00000221"/>
    </source>
</evidence>
<dbReference type="PIRSF" id="PIRSF001112">
    <property type="entry name" value="Epoxide_hydrolase"/>
    <property type="match status" value="1"/>
</dbReference>
<evidence type="ECO:0000259" key="8">
    <source>
        <dbReference type="Pfam" id="PF06441"/>
    </source>
</evidence>
<protein>
    <recommendedName>
        <fullName evidence="6">Epoxide hydrolase</fullName>
        <ecNumber evidence="6">3.3.2.9</ecNumber>
    </recommendedName>
</protein>
<dbReference type="PRINTS" id="PR00412">
    <property type="entry name" value="EPOXHYDRLASE"/>
</dbReference>
<dbReference type="FunCoup" id="F7A0D6">
    <property type="interactions" value="13"/>
</dbReference>
<dbReference type="STRING" id="7719.ENSCINP00000029372"/>
<dbReference type="GO" id="GO:0033961">
    <property type="term" value="F:cis-stilbene-oxide hydrolase activity"/>
    <property type="evidence" value="ECO:0007669"/>
    <property type="project" value="UniProtKB-UniRule"/>
</dbReference>
<dbReference type="InParanoid" id="F7A0D6"/>
<proteinExistence type="inferred from homology"/>
<dbReference type="AlphaFoldDB" id="F7A0D6"/>
<name>F7A0D6_CIOIN</name>
<dbReference type="SUPFAM" id="SSF53474">
    <property type="entry name" value="alpha/beta-Hydrolases"/>
    <property type="match status" value="1"/>
</dbReference>
<evidence type="ECO:0000313" key="9">
    <source>
        <dbReference type="Ensembl" id="ENSCINP00000029372.2"/>
    </source>
</evidence>
<dbReference type="EMBL" id="EAAA01001769">
    <property type="status" value="NOT_ANNOTATED_CDS"/>
    <property type="molecule type" value="Genomic_DNA"/>
</dbReference>
<feature type="active site" description="Proton donor" evidence="7">
    <location>
        <position position="373"/>
    </location>
</feature>
<evidence type="ECO:0000256" key="5">
    <source>
        <dbReference type="ARBA" id="ARBA00022801"/>
    </source>
</evidence>
<dbReference type="PANTHER" id="PTHR21661">
    <property type="entry name" value="EPOXIDE HYDROLASE 1-RELATED"/>
    <property type="match status" value="1"/>
</dbReference>
<reference evidence="10" key="1">
    <citation type="journal article" date="2002" name="Science">
        <title>The draft genome of Ciona intestinalis: insights into chordate and vertebrate origins.</title>
        <authorList>
            <person name="Dehal P."/>
            <person name="Satou Y."/>
            <person name="Campbell R.K."/>
            <person name="Chapman J."/>
            <person name="Degnan B."/>
            <person name="De Tomaso A."/>
            <person name="Davidson B."/>
            <person name="Di Gregorio A."/>
            <person name="Gelpke M."/>
            <person name="Goodstein D.M."/>
            <person name="Harafuji N."/>
            <person name="Hastings K.E."/>
            <person name="Ho I."/>
            <person name="Hotta K."/>
            <person name="Huang W."/>
            <person name="Kawashima T."/>
            <person name="Lemaire P."/>
            <person name="Martinez D."/>
            <person name="Meinertzhagen I.A."/>
            <person name="Necula S."/>
            <person name="Nonaka M."/>
            <person name="Putnam N."/>
            <person name="Rash S."/>
            <person name="Saiga H."/>
            <person name="Satake M."/>
            <person name="Terry A."/>
            <person name="Yamada L."/>
            <person name="Wang H.G."/>
            <person name="Awazu S."/>
            <person name="Azumi K."/>
            <person name="Boore J."/>
            <person name="Branno M."/>
            <person name="Chin-Bow S."/>
            <person name="DeSantis R."/>
            <person name="Doyle S."/>
            <person name="Francino P."/>
            <person name="Keys D.N."/>
            <person name="Haga S."/>
            <person name="Hayashi H."/>
            <person name="Hino K."/>
            <person name="Imai K.S."/>
            <person name="Inaba K."/>
            <person name="Kano S."/>
            <person name="Kobayashi K."/>
            <person name="Kobayashi M."/>
            <person name="Lee B.I."/>
            <person name="Makabe K.W."/>
            <person name="Manohar C."/>
            <person name="Matassi G."/>
            <person name="Medina M."/>
            <person name="Mochizuki Y."/>
            <person name="Mount S."/>
            <person name="Morishita T."/>
            <person name="Miura S."/>
            <person name="Nakayama A."/>
            <person name="Nishizaka S."/>
            <person name="Nomoto H."/>
            <person name="Ohta F."/>
            <person name="Oishi K."/>
            <person name="Rigoutsos I."/>
            <person name="Sano M."/>
            <person name="Sasaki A."/>
            <person name="Sasakura Y."/>
            <person name="Shoguchi E."/>
            <person name="Shin-i T."/>
            <person name="Spagnuolo A."/>
            <person name="Stainier D."/>
            <person name="Suzuki M.M."/>
            <person name="Tassy O."/>
            <person name="Takatori N."/>
            <person name="Tokuoka M."/>
            <person name="Yagi K."/>
            <person name="Yoshizaki F."/>
            <person name="Wada S."/>
            <person name="Zhang C."/>
            <person name="Hyatt P.D."/>
            <person name="Larimer F."/>
            <person name="Detter C."/>
            <person name="Doggett N."/>
            <person name="Glavina T."/>
            <person name="Hawkins T."/>
            <person name="Richardson P."/>
            <person name="Lucas S."/>
            <person name="Kohara Y."/>
            <person name="Levine M."/>
            <person name="Satoh N."/>
            <person name="Rokhsar D.S."/>
        </authorList>
    </citation>
    <scope>NUCLEOTIDE SEQUENCE [LARGE SCALE GENOMIC DNA]</scope>
</reference>
<dbReference type="GO" id="GO:0004301">
    <property type="term" value="F:epoxide hydrolase activity"/>
    <property type="evidence" value="ECO:0000318"/>
    <property type="project" value="GO_Central"/>
</dbReference>
<evidence type="ECO:0000256" key="7">
    <source>
        <dbReference type="PIRSR" id="PIRSR001112-1"/>
    </source>
</evidence>
<evidence type="ECO:0000256" key="6">
    <source>
        <dbReference type="PIRNR" id="PIRNR001112"/>
    </source>
</evidence>
<evidence type="ECO:0000256" key="2">
    <source>
        <dbReference type="ARBA" id="ARBA00004111"/>
    </source>
</evidence>
<dbReference type="Ensembl" id="ENSCINT00000029618.2">
    <property type="protein sequence ID" value="ENSCINP00000029372.2"/>
    <property type="gene ID" value="ENSCING00000017291.2"/>
</dbReference>
<dbReference type="HOGENOM" id="CLU_019414_3_0_1"/>
<organism evidence="9 10">
    <name type="scientific">Ciona intestinalis</name>
    <name type="common">Transparent sea squirt</name>
    <name type="synonym">Ascidia intestinalis</name>
    <dbReference type="NCBI Taxonomy" id="7719"/>
    <lineage>
        <taxon>Eukaryota</taxon>
        <taxon>Metazoa</taxon>
        <taxon>Chordata</taxon>
        <taxon>Tunicata</taxon>
        <taxon>Ascidiacea</taxon>
        <taxon>Phlebobranchia</taxon>
        <taxon>Cionidae</taxon>
        <taxon>Ciona</taxon>
    </lineage>
</organism>
<keyword evidence="10" id="KW-1185">Reference proteome</keyword>
<dbReference type="GO" id="GO:0097176">
    <property type="term" value="P:epoxide metabolic process"/>
    <property type="evidence" value="ECO:0000318"/>
    <property type="project" value="GO_Central"/>
</dbReference>
<keyword evidence="6" id="KW-0256">Endoplasmic reticulum</keyword>
<keyword evidence="6" id="KW-0472">Membrane</keyword>
<dbReference type="Proteomes" id="UP000008144">
    <property type="component" value="Chromosome 3"/>
</dbReference>
<dbReference type="InterPro" id="IPR010497">
    <property type="entry name" value="Epoxide_hydro_N"/>
</dbReference>
<dbReference type="GO" id="GO:0005789">
    <property type="term" value="C:endoplasmic reticulum membrane"/>
    <property type="evidence" value="ECO:0007669"/>
    <property type="project" value="UniProtKB-SubCell"/>
</dbReference>
<comment type="catalytic activity">
    <reaction evidence="6">
        <text>cis-stilbene oxide + H2O = (1R,2R)-hydrobenzoin</text>
        <dbReference type="Rhea" id="RHEA:23900"/>
        <dbReference type="ChEBI" id="CHEBI:15377"/>
        <dbReference type="ChEBI" id="CHEBI:50004"/>
        <dbReference type="ChEBI" id="CHEBI:50014"/>
        <dbReference type="EC" id="3.3.2.9"/>
    </reaction>
</comment>
<feature type="active site" description="Proton acceptor" evidence="7">
    <location>
        <position position="429"/>
    </location>
</feature>
<dbReference type="InterPro" id="IPR029058">
    <property type="entry name" value="AB_hydrolase_fold"/>
</dbReference>
<keyword evidence="5 6" id="KW-0378">Hydrolase</keyword>
<evidence type="ECO:0000313" key="10">
    <source>
        <dbReference type="Proteomes" id="UP000008144"/>
    </source>
</evidence>
<feature type="active site" description="Nucleophile" evidence="7">
    <location>
        <position position="226"/>
    </location>
</feature>
<dbReference type="Gene3D" id="3.40.50.1820">
    <property type="entry name" value="alpha/beta hydrolase"/>
    <property type="match status" value="1"/>
</dbReference>
<dbReference type="InterPro" id="IPR000639">
    <property type="entry name" value="Epox_hydrolase-like"/>
</dbReference>
<dbReference type="EC" id="3.3.2.9" evidence="6"/>
<comment type="catalytic activity">
    <reaction evidence="1 6">
        <text>1-(4-methoxyphenyl)-N-methyl-N-[(3-methyloxetan-3-yl)methyl]methanamine + H2O = 2-{[(4-methoxybenzyl)(methyl)amino]methyl}-2-methylpropane-1,3-diol</text>
        <dbReference type="Rhea" id="RHEA:55764"/>
        <dbReference type="ChEBI" id="CHEBI:15377"/>
        <dbReference type="ChEBI" id="CHEBI:139161"/>
        <dbReference type="ChEBI" id="CHEBI:139164"/>
        <dbReference type="EC" id="3.3.2.9"/>
    </reaction>
</comment>
<reference evidence="9" key="4">
    <citation type="submission" date="2025-09" db="UniProtKB">
        <authorList>
            <consortium name="Ensembl"/>
        </authorList>
    </citation>
    <scope>IDENTIFICATION</scope>
</reference>
<reference evidence="9" key="3">
    <citation type="submission" date="2025-08" db="UniProtKB">
        <authorList>
            <consortium name="Ensembl"/>
        </authorList>
    </citation>
    <scope>IDENTIFICATION</scope>
</reference>
<feature type="domain" description="Epoxide hydrolase N-terminal" evidence="8">
    <location>
        <begin position="50"/>
        <end position="157"/>
    </location>
</feature>
<evidence type="ECO:0000256" key="3">
    <source>
        <dbReference type="ARBA" id="ARBA00010088"/>
    </source>
</evidence>
<dbReference type="OMA" id="EMANRPQ"/>
<dbReference type="PANTHER" id="PTHR21661:SF35">
    <property type="entry name" value="EPOXIDE HYDROLASE"/>
    <property type="match status" value="1"/>
</dbReference>
<keyword evidence="4 6" id="KW-0058">Aromatic hydrocarbons catabolism</keyword>
<reference evidence="9" key="2">
    <citation type="journal article" date="2008" name="Genome Biol.">
        <title>Improved genome assembly and evidence-based global gene model set for the chordate Ciona intestinalis: new insight into intron and operon populations.</title>
        <authorList>
            <person name="Satou Y."/>
            <person name="Mineta K."/>
            <person name="Ogasawara M."/>
            <person name="Sasakura Y."/>
            <person name="Shoguchi E."/>
            <person name="Ueno K."/>
            <person name="Yamada L."/>
            <person name="Matsumoto J."/>
            <person name="Wasserscheid J."/>
            <person name="Dewar K."/>
            <person name="Wiley G.B."/>
            <person name="Macmil S.L."/>
            <person name="Roe B.A."/>
            <person name="Zeller R.W."/>
            <person name="Hastings K.E."/>
            <person name="Lemaire P."/>
            <person name="Lindquist E."/>
            <person name="Endo T."/>
            <person name="Hotta K."/>
            <person name="Inaba K."/>
        </authorList>
    </citation>
    <scope>NUCLEOTIDE SEQUENCE [LARGE SCALE GENOMIC DNA]</scope>
    <source>
        <strain evidence="9">wild type</strain>
    </source>
</reference>
<sequence>MLLYVVAFFVAVFAFIKLKTKKKEDYQLLSRFFPDKNWSENENEPVDLTITPFNIDIPQERIDDLHKRLDSVRMPTPSISTSCFRYGMRTEYMGELIKYWRNDYSWKEQEEKMNQFNHFKTRIEGLDIHFIHAKPKAGVEAKTVLMTHGWPGSFVEFLEIIPMLTDPVSYGGNETDAMNVVCPSIPGFGFSDPPAQEGFNTFECARVFHKLMLRLGYKKYYVQGGDYGSIISIAVALLYPSYVKGCHTTMMSARPEGTGILRAICAAYFPRLLFNDQEKESILPFKKYFTYLFTETGYFHLHATKPDTVGFGLSDSPAGLAAYIAEKFSTWTNRAARDTKDGMLDKYWTKDKLLNNIMIYWWSGNITSTMRLYKETFGGTTMFEMTPIKVRVPGGFCWFPNEIIGACKTWVAHKFPNLIHFTYMKQGGHFSAYEVPEDLSVDIRAFVRKVEQN</sequence>